<dbReference type="KEGG" id="ddf:DEFDS_1272"/>
<dbReference type="InterPro" id="IPR051782">
    <property type="entry name" value="ABC_Transporter_VariousFunc"/>
</dbReference>
<keyword evidence="1" id="KW-0813">Transport</keyword>
<dbReference type="EMBL" id="AP011529">
    <property type="protein sequence ID" value="BAI80739.1"/>
    <property type="molecule type" value="Genomic_DNA"/>
</dbReference>
<evidence type="ECO:0000313" key="5">
    <source>
        <dbReference type="EMBL" id="BAI80739.1"/>
    </source>
</evidence>
<dbReference type="CDD" id="cd03230">
    <property type="entry name" value="ABC_DR_subfamily_A"/>
    <property type="match status" value="1"/>
</dbReference>
<dbReference type="GO" id="GO:0016887">
    <property type="term" value="F:ATP hydrolysis activity"/>
    <property type="evidence" value="ECO:0007669"/>
    <property type="project" value="InterPro"/>
</dbReference>
<dbReference type="RefSeq" id="WP_013007986.1">
    <property type="nucleotide sequence ID" value="NC_013939.1"/>
</dbReference>
<dbReference type="InterPro" id="IPR027417">
    <property type="entry name" value="P-loop_NTPase"/>
</dbReference>
<dbReference type="Gene3D" id="3.40.50.300">
    <property type="entry name" value="P-loop containing nucleotide triphosphate hydrolases"/>
    <property type="match status" value="1"/>
</dbReference>
<dbReference type="PANTHER" id="PTHR42939:SF1">
    <property type="entry name" value="ABC TRANSPORTER ATP-BINDING PROTEIN ALBC-RELATED"/>
    <property type="match status" value="1"/>
</dbReference>
<dbReference type="InterPro" id="IPR017871">
    <property type="entry name" value="ABC_transporter-like_CS"/>
</dbReference>
<evidence type="ECO:0000313" key="6">
    <source>
        <dbReference type="Proteomes" id="UP000001520"/>
    </source>
</evidence>
<dbReference type="GO" id="GO:0005524">
    <property type="term" value="F:ATP binding"/>
    <property type="evidence" value="ECO:0007669"/>
    <property type="project" value="UniProtKB-KW"/>
</dbReference>
<keyword evidence="2" id="KW-0547">Nucleotide-binding</keyword>
<keyword evidence="3 5" id="KW-0067">ATP-binding</keyword>
<dbReference type="InterPro" id="IPR003593">
    <property type="entry name" value="AAA+_ATPase"/>
</dbReference>
<dbReference type="InterPro" id="IPR003439">
    <property type="entry name" value="ABC_transporter-like_ATP-bd"/>
</dbReference>
<accession>D3PDR6</accession>
<feature type="domain" description="ABC transporter" evidence="4">
    <location>
        <begin position="4"/>
        <end position="236"/>
    </location>
</feature>
<dbReference type="STRING" id="639282.DEFDS_1272"/>
<dbReference type="OrthoDB" id="9805130at2"/>
<dbReference type="eggNOG" id="COG1131">
    <property type="taxonomic scope" value="Bacteria"/>
</dbReference>
<dbReference type="PROSITE" id="PS00211">
    <property type="entry name" value="ABC_TRANSPORTER_1"/>
    <property type="match status" value="1"/>
</dbReference>
<organism evidence="5 6">
    <name type="scientific">Deferribacter desulfuricans (strain DSM 14783 / JCM 11476 / NBRC 101012 / SSM1)</name>
    <dbReference type="NCBI Taxonomy" id="639282"/>
    <lineage>
        <taxon>Bacteria</taxon>
        <taxon>Pseudomonadati</taxon>
        <taxon>Deferribacterota</taxon>
        <taxon>Deferribacteres</taxon>
        <taxon>Deferribacterales</taxon>
        <taxon>Deferribacteraceae</taxon>
        <taxon>Deferribacter</taxon>
    </lineage>
</organism>
<name>D3PDR6_DEFDS</name>
<dbReference type="SMART" id="SM00382">
    <property type="entry name" value="AAA"/>
    <property type="match status" value="1"/>
</dbReference>
<evidence type="ECO:0000259" key="4">
    <source>
        <dbReference type="PROSITE" id="PS50893"/>
    </source>
</evidence>
<evidence type="ECO:0000256" key="2">
    <source>
        <dbReference type="ARBA" id="ARBA00022741"/>
    </source>
</evidence>
<sequence length="297" mass="33580">MGKVKVNNLFKTYKVKGKKVNALNGMSFEIEQGEILGFLGPNGAGKSTTIKIMLDLIRADKGEVLIDGIDSRLPEARKRLGFMPENPQYFDTLTGFDLLMFSASMYGIDKDVAKKRAWELLEEFELKEAAKRPVRKYSKGMIQRVGFAAAIIHNPEILILDEPMSGLDPIGRVLFKNKMRELSDKGVTIFFSSHIIPDIEDICSRVIIVNKGKVVKSLTRTEIKYLTTTGFTIIVNKEVPNLGLKFIKLQEGLYEIKCAKDEIVNIIDLLKEKKVIIFDILPTKKDLENIFLDLTTY</sequence>
<gene>
    <name evidence="5" type="ordered locus">DEFDS_1272</name>
</gene>
<dbReference type="AlphaFoldDB" id="D3PDR6"/>
<dbReference type="HOGENOM" id="CLU_000604_1_2_0"/>
<reference evidence="5 6" key="1">
    <citation type="journal article" date="2010" name="DNA Res.">
        <title>Bacterial lifestyle in a deep-sea hydrothermal vent chimney revealed by the genome sequence of the thermophilic bacterium Deferribacter desulfuricans SSM1.</title>
        <authorList>
            <person name="Takaki Y."/>
            <person name="Shimamura S."/>
            <person name="Nakagawa S."/>
            <person name="Fukuhara Y."/>
            <person name="Horikawa H."/>
            <person name="Ankai A."/>
            <person name="Harada T."/>
            <person name="Hosoyama A."/>
            <person name="Oguchi A."/>
            <person name="Fukui S."/>
            <person name="Fujita N."/>
            <person name="Takami H."/>
            <person name="Takai K."/>
        </authorList>
    </citation>
    <scope>NUCLEOTIDE SEQUENCE [LARGE SCALE GENOMIC DNA]</scope>
    <source>
        <strain evidence="6">DSM 14783 / JCM 11476 / NBRC 101012 / SSM1</strain>
    </source>
</reference>
<dbReference type="PROSITE" id="PS50893">
    <property type="entry name" value="ABC_TRANSPORTER_2"/>
    <property type="match status" value="1"/>
</dbReference>
<keyword evidence="6" id="KW-1185">Reference proteome</keyword>
<protein>
    <submittedName>
        <fullName evidence="5">ABC transporter, ATP-binding protein</fullName>
    </submittedName>
</protein>
<dbReference type="Proteomes" id="UP000001520">
    <property type="component" value="Chromosome"/>
</dbReference>
<dbReference type="PANTHER" id="PTHR42939">
    <property type="entry name" value="ABC TRANSPORTER ATP-BINDING PROTEIN ALBC-RELATED"/>
    <property type="match status" value="1"/>
</dbReference>
<dbReference type="Pfam" id="PF00005">
    <property type="entry name" value="ABC_tran"/>
    <property type="match status" value="1"/>
</dbReference>
<evidence type="ECO:0000256" key="3">
    <source>
        <dbReference type="ARBA" id="ARBA00022840"/>
    </source>
</evidence>
<proteinExistence type="predicted"/>
<evidence type="ECO:0000256" key="1">
    <source>
        <dbReference type="ARBA" id="ARBA00022448"/>
    </source>
</evidence>
<dbReference type="SUPFAM" id="SSF52540">
    <property type="entry name" value="P-loop containing nucleoside triphosphate hydrolases"/>
    <property type="match status" value="1"/>
</dbReference>